<dbReference type="GO" id="GO:0098797">
    <property type="term" value="C:plasma membrane protein complex"/>
    <property type="evidence" value="ECO:0007669"/>
    <property type="project" value="TreeGrafter"/>
</dbReference>
<dbReference type="InterPro" id="IPR037682">
    <property type="entry name" value="TonB_C"/>
</dbReference>
<evidence type="ECO:0000256" key="4">
    <source>
        <dbReference type="ARBA" id="ARBA00022475"/>
    </source>
</evidence>
<dbReference type="InterPro" id="IPR051045">
    <property type="entry name" value="TonB-dependent_transducer"/>
</dbReference>
<evidence type="ECO:0000313" key="13">
    <source>
        <dbReference type="Proteomes" id="UP000681425"/>
    </source>
</evidence>
<evidence type="ECO:0000259" key="11">
    <source>
        <dbReference type="PROSITE" id="PS52015"/>
    </source>
</evidence>
<dbReference type="AlphaFoldDB" id="A0A975Q1I1"/>
<feature type="transmembrane region" description="Helical" evidence="10">
    <location>
        <begin position="45"/>
        <end position="65"/>
    </location>
</feature>
<keyword evidence="9 10" id="KW-0472">Membrane</keyword>
<organism evidence="12 13">
    <name type="scientific">Sphingobium phenoxybenzoativorans</name>
    <dbReference type="NCBI Taxonomy" id="1592790"/>
    <lineage>
        <taxon>Bacteria</taxon>
        <taxon>Pseudomonadati</taxon>
        <taxon>Pseudomonadota</taxon>
        <taxon>Alphaproteobacteria</taxon>
        <taxon>Sphingomonadales</taxon>
        <taxon>Sphingomonadaceae</taxon>
        <taxon>Sphingobium</taxon>
    </lineage>
</organism>
<accession>A0A975Q1I1</accession>
<gene>
    <name evidence="12" type="ORF">KFK14_00235</name>
</gene>
<dbReference type="Proteomes" id="UP000681425">
    <property type="component" value="Chromosome"/>
</dbReference>
<evidence type="ECO:0000256" key="9">
    <source>
        <dbReference type="ARBA" id="ARBA00023136"/>
    </source>
</evidence>
<dbReference type="PANTHER" id="PTHR33446">
    <property type="entry name" value="PROTEIN TONB-RELATED"/>
    <property type="match status" value="1"/>
</dbReference>
<evidence type="ECO:0000256" key="1">
    <source>
        <dbReference type="ARBA" id="ARBA00004383"/>
    </source>
</evidence>
<sequence>MFDTVTQIDEVAEADARAVSFAPRRPAAPPSAGHSSGERYGARRINMPAAIAVALIHVALFGALFQMRTIYIQKKAASLAVVNLTPPAPPPPAEAEPVPPTRPEVVAPRPIVQTPVPVVYQVPVIDKITPLPVVQAPPAPPAPVAIPSTIDAGDLGTRMVSGKPPRYPIESRRKHEQGTVVLSLTLGVDGRVASVAITQSSGSPRLDDAARDAVRTWRWEPTIRGGQPVQVRGVVEIPFVLKG</sequence>
<dbReference type="GO" id="GO:0015031">
    <property type="term" value="P:protein transport"/>
    <property type="evidence" value="ECO:0007669"/>
    <property type="project" value="UniProtKB-KW"/>
</dbReference>
<evidence type="ECO:0000313" key="12">
    <source>
        <dbReference type="EMBL" id="QUT05980.1"/>
    </source>
</evidence>
<evidence type="ECO:0000256" key="10">
    <source>
        <dbReference type="SAM" id="Phobius"/>
    </source>
</evidence>
<keyword evidence="4" id="KW-1003">Cell membrane</keyword>
<dbReference type="KEGG" id="spph:KFK14_00235"/>
<dbReference type="RefSeq" id="WP_212609455.1">
    <property type="nucleotide sequence ID" value="NZ_CP073910.1"/>
</dbReference>
<evidence type="ECO:0000256" key="5">
    <source>
        <dbReference type="ARBA" id="ARBA00022519"/>
    </source>
</evidence>
<feature type="domain" description="TonB C-terminal" evidence="11">
    <location>
        <begin position="152"/>
        <end position="243"/>
    </location>
</feature>
<dbReference type="NCBIfam" id="TIGR01352">
    <property type="entry name" value="tonB_Cterm"/>
    <property type="match status" value="1"/>
</dbReference>
<evidence type="ECO:0000256" key="8">
    <source>
        <dbReference type="ARBA" id="ARBA00022989"/>
    </source>
</evidence>
<dbReference type="SUPFAM" id="SSF74653">
    <property type="entry name" value="TolA/TonB C-terminal domain"/>
    <property type="match status" value="1"/>
</dbReference>
<keyword evidence="8 10" id="KW-1133">Transmembrane helix</keyword>
<keyword evidence="6 10" id="KW-0812">Transmembrane</keyword>
<evidence type="ECO:0000256" key="3">
    <source>
        <dbReference type="ARBA" id="ARBA00022448"/>
    </source>
</evidence>
<keyword evidence="3" id="KW-0813">Transport</keyword>
<keyword evidence="5" id="KW-0997">Cell inner membrane</keyword>
<dbReference type="GO" id="GO:0055085">
    <property type="term" value="P:transmembrane transport"/>
    <property type="evidence" value="ECO:0007669"/>
    <property type="project" value="InterPro"/>
</dbReference>
<comment type="similarity">
    <text evidence="2">Belongs to the TonB family.</text>
</comment>
<keyword evidence="7" id="KW-0653">Protein transport</keyword>
<dbReference type="Gene3D" id="3.30.1150.10">
    <property type="match status" value="1"/>
</dbReference>
<dbReference type="GO" id="GO:0031992">
    <property type="term" value="F:energy transducer activity"/>
    <property type="evidence" value="ECO:0007669"/>
    <property type="project" value="TreeGrafter"/>
</dbReference>
<dbReference type="EMBL" id="CP073910">
    <property type="protein sequence ID" value="QUT05980.1"/>
    <property type="molecule type" value="Genomic_DNA"/>
</dbReference>
<dbReference type="InterPro" id="IPR006260">
    <property type="entry name" value="TonB/TolA_C"/>
</dbReference>
<dbReference type="PANTHER" id="PTHR33446:SF2">
    <property type="entry name" value="PROTEIN TONB"/>
    <property type="match status" value="1"/>
</dbReference>
<keyword evidence="13" id="KW-1185">Reference proteome</keyword>
<reference evidence="12" key="1">
    <citation type="submission" date="2021-04" db="EMBL/GenBank/DDBJ databases">
        <title>Isolation of p-tert-butylphenol degrading bacteria Sphingobium phenoxybenzoativorans Tas13 from active sludge.</title>
        <authorList>
            <person name="Li Y."/>
        </authorList>
    </citation>
    <scope>NUCLEOTIDE SEQUENCE</scope>
    <source>
        <strain evidence="12">Tas13</strain>
    </source>
</reference>
<dbReference type="Pfam" id="PF03544">
    <property type="entry name" value="TonB_C"/>
    <property type="match status" value="1"/>
</dbReference>
<proteinExistence type="inferred from homology"/>
<evidence type="ECO:0000256" key="2">
    <source>
        <dbReference type="ARBA" id="ARBA00006555"/>
    </source>
</evidence>
<name>A0A975Q1I1_9SPHN</name>
<comment type="subcellular location">
    <subcellularLocation>
        <location evidence="1">Cell inner membrane</location>
        <topology evidence="1">Single-pass membrane protein</topology>
        <orientation evidence="1">Periplasmic side</orientation>
    </subcellularLocation>
</comment>
<evidence type="ECO:0000256" key="7">
    <source>
        <dbReference type="ARBA" id="ARBA00022927"/>
    </source>
</evidence>
<evidence type="ECO:0000256" key="6">
    <source>
        <dbReference type="ARBA" id="ARBA00022692"/>
    </source>
</evidence>
<dbReference type="PROSITE" id="PS52015">
    <property type="entry name" value="TONB_CTD"/>
    <property type="match status" value="1"/>
</dbReference>
<protein>
    <submittedName>
        <fullName evidence="12">Energy transducer TonB</fullName>
    </submittedName>
</protein>